<dbReference type="EC" id="2.4.1.-" evidence="4"/>
<evidence type="ECO:0000256" key="1">
    <source>
        <dbReference type="ARBA" id="ARBA00009995"/>
    </source>
</evidence>
<dbReference type="PANTHER" id="PTHR48048:SF88">
    <property type="entry name" value="GLYCOSYLTRANSFERASE"/>
    <property type="match status" value="1"/>
</dbReference>
<dbReference type="AlphaFoldDB" id="K4PYD5"/>
<dbReference type="Gene3D" id="3.40.50.2000">
    <property type="entry name" value="Glycogen Phosphorylase B"/>
    <property type="match status" value="2"/>
</dbReference>
<dbReference type="InterPro" id="IPR035595">
    <property type="entry name" value="UDP_glycos_trans_CS"/>
</dbReference>
<gene>
    <name evidence="5" type="primary">PNGT1</name>
</gene>
<evidence type="ECO:0000313" key="5">
    <source>
        <dbReference type="EMBL" id="BAM63145.1"/>
    </source>
</evidence>
<comment type="similarity">
    <text evidence="1 3">Belongs to the UDP-glycosyltransferase family.</text>
</comment>
<dbReference type="SUPFAM" id="SSF53756">
    <property type="entry name" value="UDP-Glycosyltransferase/glycogen phosphorylase"/>
    <property type="match status" value="1"/>
</dbReference>
<organism evidence="5">
    <name type="scientific">Ipomoea nil</name>
    <name type="common">Japanese morning glory</name>
    <name type="synonym">Pharbitis nil</name>
    <dbReference type="NCBI Taxonomy" id="35883"/>
    <lineage>
        <taxon>Eukaryota</taxon>
        <taxon>Viridiplantae</taxon>
        <taxon>Streptophyta</taxon>
        <taxon>Embryophyta</taxon>
        <taxon>Tracheophyta</taxon>
        <taxon>Spermatophyta</taxon>
        <taxon>Magnoliopsida</taxon>
        <taxon>eudicotyledons</taxon>
        <taxon>Gunneridae</taxon>
        <taxon>Pentapetalae</taxon>
        <taxon>asterids</taxon>
        <taxon>lamiids</taxon>
        <taxon>Solanales</taxon>
        <taxon>Convolvulaceae</taxon>
        <taxon>Ipomoeeae</taxon>
        <taxon>Ipomoea</taxon>
    </lineage>
</organism>
<keyword evidence="2 3" id="KW-0808">Transferase</keyword>
<reference evidence="5" key="1">
    <citation type="journal article" date="2014" name="Plant Biotechnol. (Sheffield)">
        <title>Molecular cloning and characterization of coumarin glucosyltransferase in hairy roots of Pharbitis nil (Ipomoea nil).</title>
        <authorList>
            <person name="Kanoh H."/>
            <person name="Kawauchi M."/>
            <person name="Kuroyanagi M."/>
            <person name="Arima T."/>
        </authorList>
    </citation>
    <scope>NUCLEOTIDE SEQUENCE</scope>
    <source>
        <tissue evidence="5">Hairy root</tissue>
    </source>
</reference>
<accession>K4PYD5</accession>
<dbReference type="InterPro" id="IPR050481">
    <property type="entry name" value="UDP-glycosyltransf_plant"/>
</dbReference>
<keyword evidence="3" id="KW-0328">Glycosyltransferase</keyword>
<evidence type="ECO:0000256" key="4">
    <source>
        <dbReference type="RuleBase" id="RU362057"/>
    </source>
</evidence>
<protein>
    <recommendedName>
        <fullName evidence="4">Glycosyltransferase</fullName>
        <ecNumber evidence="4">2.4.1.-</ecNumber>
    </recommendedName>
</protein>
<dbReference type="FunFam" id="3.40.50.2000:FF:000056">
    <property type="entry name" value="Glycosyltransferase"/>
    <property type="match status" value="1"/>
</dbReference>
<dbReference type="PROSITE" id="PS00375">
    <property type="entry name" value="UDPGT"/>
    <property type="match status" value="1"/>
</dbReference>
<dbReference type="InterPro" id="IPR002213">
    <property type="entry name" value="UDP_glucos_trans"/>
</dbReference>
<dbReference type="PANTHER" id="PTHR48048">
    <property type="entry name" value="GLYCOSYLTRANSFERASE"/>
    <property type="match status" value="1"/>
</dbReference>
<evidence type="ECO:0000256" key="2">
    <source>
        <dbReference type="ARBA" id="ARBA00022679"/>
    </source>
</evidence>
<dbReference type="GO" id="GO:0035251">
    <property type="term" value="F:UDP-glucosyltransferase activity"/>
    <property type="evidence" value="ECO:0007669"/>
    <property type="project" value="InterPro"/>
</dbReference>
<name>K4PYD5_IPONI</name>
<dbReference type="EMBL" id="AB757750">
    <property type="protein sequence ID" value="BAM63145.1"/>
    <property type="molecule type" value="mRNA"/>
</dbReference>
<evidence type="ECO:0000256" key="3">
    <source>
        <dbReference type="RuleBase" id="RU003718"/>
    </source>
</evidence>
<dbReference type="Pfam" id="PF00201">
    <property type="entry name" value="UDPGT"/>
    <property type="match status" value="1"/>
</dbReference>
<sequence>MEEAIELVFIPAPGMGHLVSAVEAAKLFLRTRPRLSITVFIMKLPFDSKVSSYTESLLAVADDDESSRLKFIPLAVDPPEHLKDHPDKTLFFRSFVESHKPKVRDCVNEMKGSRIAGFVVDMFCDVMMDVADELGLPTYVFYTSGAAMLGLHLHLQSLRDDHGVDVTEFKDSDPDLSVSTYSKPFPVKLVPAVALLKTGGSTMFLDIAKRLRQAKGTLVNTFFELEPHALESLSRDKNVPPVYPVGPILNIKSDSNGAAGEILTWLDDQPDSSVVFLCFGSGGSFPESQVKEIAHALERSGHRFLWSLRQPPSGGSVYPADYNNPEEVLPEGFLKRTKSIGKVIGWAPQATVLAHRAVGGFLSHCGWNSTLESVWFGVPMATWPIYAEQQANAFQLVTDIGMGVDVKMDYKRDMMVGYTGVSEYVTAKEIETGITSLMDHPATNPVWIKANELKEISKNTLQEGGSSFNFLESFFEYVVKNLK</sequence>
<dbReference type="CDD" id="cd03784">
    <property type="entry name" value="GT1_Gtf-like"/>
    <property type="match status" value="1"/>
</dbReference>
<proteinExistence type="evidence at transcript level"/>